<proteinExistence type="predicted"/>
<name>A0A166HYT5_9MICO</name>
<gene>
    <name evidence="1" type="ORF">ACH61_01504</name>
</gene>
<protein>
    <submittedName>
        <fullName evidence="1">Uncharacterized protein</fullName>
    </submittedName>
</protein>
<evidence type="ECO:0000313" key="1">
    <source>
        <dbReference type="EMBL" id="KZX21362.1"/>
    </source>
</evidence>
<comment type="caution">
    <text evidence="1">The sequence shown here is derived from an EMBL/GenBank/DDBJ whole genome shotgun (WGS) entry which is preliminary data.</text>
</comment>
<accession>A0A166HYT5</accession>
<dbReference type="EMBL" id="LIIN01000042">
    <property type="protein sequence ID" value="KZX21362.1"/>
    <property type="molecule type" value="Genomic_DNA"/>
</dbReference>
<keyword evidence="2" id="KW-1185">Reference proteome</keyword>
<dbReference type="Proteomes" id="UP000076717">
    <property type="component" value="Unassembled WGS sequence"/>
</dbReference>
<organism evidence="1 2">
    <name type="scientific">Rathayibacter tanaceti</name>
    <dbReference type="NCBI Taxonomy" id="1671680"/>
    <lineage>
        <taxon>Bacteria</taxon>
        <taxon>Bacillati</taxon>
        <taxon>Actinomycetota</taxon>
        <taxon>Actinomycetes</taxon>
        <taxon>Micrococcales</taxon>
        <taxon>Microbacteriaceae</taxon>
        <taxon>Rathayibacter</taxon>
    </lineage>
</organism>
<reference evidence="1 2" key="1">
    <citation type="submission" date="2015-08" db="EMBL/GenBank/DDBJ databases">
        <title>Draft Genome Sequence of Rathayibacter sp. Strain VKM Ac-2596 Isolated from Leaf Gall Induced by Plant-Parasitic Nematodes.</title>
        <authorList>
            <person name="Vasilenko O.V."/>
            <person name="Starodumova I.P."/>
            <person name="Tarlachkov S.V."/>
            <person name="Dorofeeva L.V."/>
            <person name="Evtushenko L.I."/>
        </authorList>
    </citation>
    <scope>NUCLEOTIDE SEQUENCE [LARGE SCALE GENOMIC DNA]</scope>
    <source>
        <strain evidence="1 2">VKM Ac-2596</strain>
    </source>
</reference>
<dbReference type="RefSeq" id="WP_161489634.1">
    <property type="nucleotide sequence ID" value="NZ_LIIN01000042.1"/>
</dbReference>
<dbReference type="AlphaFoldDB" id="A0A166HYT5"/>
<evidence type="ECO:0000313" key="2">
    <source>
        <dbReference type="Proteomes" id="UP000076717"/>
    </source>
</evidence>
<sequence length="52" mass="5588">MIASAEQKHLLDRIAPLLARLGRTRDEIEDAPVLLGRNLTPAYGSPTATTSS</sequence>